<feature type="compositionally biased region" description="Low complexity" evidence="1">
    <location>
        <begin position="256"/>
        <end position="269"/>
    </location>
</feature>
<name>A0A139IUZ1_9PEZI</name>
<evidence type="ECO:0000313" key="2">
    <source>
        <dbReference type="EMBL" id="KXT18442.1"/>
    </source>
</evidence>
<gene>
    <name evidence="2" type="ORF">AC579_8177</name>
</gene>
<feature type="region of interest" description="Disordered" evidence="1">
    <location>
        <begin position="246"/>
        <end position="303"/>
    </location>
</feature>
<feature type="compositionally biased region" description="Low complexity" evidence="1">
    <location>
        <begin position="418"/>
        <end position="431"/>
    </location>
</feature>
<dbReference type="AlphaFoldDB" id="A0A139IUZ1"/>
<evidence type="ECO:0000256" key="1">
    <source>
        <dbReference type="SAM" id="MobiDB-lite"/>
    </source>
</evidence>
<feature type="region of interest" description="Disordered" evidence="1">
    <location>
        <begin position="893"/>
        <end position="932"/>
    </location>
</feature>
<feature type="compositionally biased region" description="Polar residues" evidence="1">
    <location>
        <begin position="407"/>
        <end position="417"/>
    </location>
</feature>
<dbReference type="OrthoDB" id="3650078at2759"/>
<organism evidence="2 3">
    <name type="scientific">Pseudocercospora musae</name>
    <dbReference type="NCBI Taxonomy" id="113226"/>
    <lineage>
        <taxon>Eukaryota</taxon>
        <taxon>Fungi</taxon>
        <taxon>Dikarya</taxon>
        <taxon>Ascomycota</taxon>
        <taxon>Pezizomycotina</taxon>
        <taxon>Dothideomycetes</taxon>
        <taxon>Dothideomycetidae</taxon>
        <taxon>Mycosphaerellales</taxon>
        <taxon>Mycosphaerellaceae</taxon>
        <taxon>Pseudocercospora</taxon>
    </lineage>
</organism>
<feature type="region of interest" description="Disordered" evidence="1">
    <location>
        <begin position="405"/>
        <end position="447"/>
    </location>
</feature>
<feature type="region of interest" description="Disordered" evidence="1">
    <location>
        <begin position="132"/>
        <end position="216"/>
    </location>
</feature>
<feature type="region of interest" description="Disordered" evidence="1">
    <location>
        <begin position="78"/>
        <end position="108"/>
    </location>
</feature>
<keyword evidence="3" id="KW-1185">Reference proteome</keyword>
<dbReference type="Proteomes" id="UP000073492">
    <property type="component" value="Unassembled WGS sequence"/>
</dbReference>
<comment type="caution">
    <text evidence="2">The sequence shown here is derived from an EMBL/GenBank/DDBJ whole genome shotgun (WGS) entry which is preliminary data.</text>
</comment>
<feature type="compositionally biased region" description="Low complexity" evidence="1">
    <location>
        <begin position="565"/>
        <end position="577"/>
    </location>
</feature>
<feature type="compositionally biased region" description="Polar residues" evidence="1">
    <location>
        <begin position="904"/>
        <end position="932"/>
    </location>
</feature>
<dbReference type="EMBL" id="LFZO01000007">
    <property type="protein sequence ID" value="KXT18442.1"/>
    <property type="molecule type" value="Genomic_DNA"/>
</dbReference>
<feature type="region of interest" description="Disordered" evidence="1">
    <location>
        <begin position="551"/>
        <end position="613"/>
    </location>
</feature>
<proteinExistence type="predicted"/>
<feature type="compositionally biased region" description="Polar residues" evidence="1">
    <location>
        <begin position="145"/>
        <end position="177"/>
    </location>
</feature>
<feature type="region of interest" description="Disordered" evidence="1">
    <location>
        <begin position="748"/>
        <end position="801"/>
    </location>
</feature>
<feature type="compositionally biased region" description="Low complexity" evidence="1">
    <location>
        <begin position="277"/>
        <end position="296"/>
    </location>
</feature>
<sequence>MATAFEQAVKISEVLSPGEKHYAQLVAEQFLDIHLSGLAPSPLAVHAKLPPTQLLHGLLSHLSRAELERFIATVTLMPKDKDPSSKDQATVAAEEEVVAPNMPASTTPLVQSGQEIKANEVAALAASLQNNQSEVPSGSYDAVPEQSSGPTRRGANITSSPHESGKNDASSTTTVAAQDTKRNPHHHKRKAQEEALTDGEEQSQSSSLRPTKSLKTRANDFASAPQAGPSGDHFQAPVLVATQLSGQAAPEVQTHGDSSSSRNSNDSGSTPGEGRRASCASTLSASSQSSRTSDGTTGDKLYGSSHDLYKGTANWDAYRYPKGTKIPMNKDVQEYYQAGTLQGKIIKDISMGMVYWLKIHAQMPQDAMPPSPHETALLVFNYLLRLERFEDNYYGPGVPLPLPAETMPQQVSLPPQVSTSQSGGHASGQSAIPQSHNKSVPARMSARNMSTPTLEDIVRWVGARTPIQFQPPMLKNNLRDFAKEVLGEQVRRNVKKPELMTMIFNNQIVANALRQAGLQIPNEYGQQVQQAQALPNSGGVSIANQAFGAHDANAQNNGSSHDNRQSQSRPQSSRGLGSPPPNRSTKPKARNVGGSMVPRAGINKTQTQARPSPLYRVPNRFLQACEHQQSHRYLHFSNMAQTPLGGINRALKNSLPPQFENGRAKNIPHVLQAQQPAYNDQPSGPSAIRGRSAANGINLDDDELVIVDEPTSHIATSTPRASSLGAIHPQNQPAQVADTVNPALSEWHKSKHGGPTTMDTFARRGGAAPVSATHGAPKSSSVGVSKERRKKPVSGATPRQRAAQLARARTAEADFAGFSMQQNALSTAHGGAVSHPVPAAQGSSFLEEQSVQNVQQDQAPFGSDDTIDLQQDDENLFNINDQHVFDPQLFQPVITSGPLHDQTDTQYNQISGQQTSTPQTNQPGHHNDYTTETGQQLDPLLWADFFENDAFYGDSA</sequence>
<reference evidence="2 3" key="1">
    <citation type="submission" date="2015-07" db="EMBL/GenBank/DDBJ databases">
        <title>Comparative genomics of the Sigatoka disease complex on banana suggests a link between parallel evolutionary changes in Pseudocercospora fijiensis and Pseudocercospora eumusae and increased virulence on the banana host.</title>
        <authorList>
            <person name="Chang T.-C."/>
            <person name="Salvucci A."/>
            <person name="Crous P.W."/>
            <person name="Stergiopoulos I."/>
        </authorList>
    </citation>
    <scope>NUCLEOTIDE SEQUENCE [LARGE SCALE GENOMIC DNA]</scope>
    <source>
        <strain evidence="2 3">CBS 116634</strain>
    </source>
</reference>
<protein>
    <submittedName>
        <fullName evidence="2">Uncharacterized protein</fullName>
    </submittedName>
</protein>
<evidence type="ECO:0000313" key="3">
    <source>
        <dbReference type="Proteomes" id="UP000073492"/>
    </source>
</evidence>
<accession>A0A139IUZ1</accession>